<evidence type="ECO:0000256" key="3">
    <source>
        <dbReference type="ARBA" id="ARBA00022982"/>
    </source>
</evidence>
<dbReference type="GO" id="GO:0042597">
    <property type="term" value="C:periplasmic space"/>
    <property type="evidence" value="ECO:0007669"/>
    <property type="project" value="UniProtKB-SubCell"/>
</dbReference>
<dbReference type="KEGG" id="aal:EP13_15200"/>
<organism evidence="7 8">
    <name type="scientific">Alteromonas australica</name>
    <dbReference type="NCBI Taxonomy" id="589873"/>
    <lineage>
        <taxon>Bacteria</taxon>
        <taxon>Pseudomonadati</taxon>
        <taxon>Pseudomonadota</taxon>
        <taxon>Gammaproteobacteria</taxon>
        <taxon>Alteromonadales</taxon>
        <taxon>Alteromonadaceae</taxon>
        <taxon>Alteromonas/Salinimonas group</taxon>
        <taxon>Alteromonas</taxon>
    </lineage>
</organism>
<reference evidence="7 8" key="1">
    <citation type="submission" date="2014-06" db="EMBL/GenBank/DDBJ databases">
        <title>Genomes of Alteromonas australica, a world apart.</title>
        <authorList>
            <person name="Gonzaga A."/>
            <person name="Lopez-Perez M."/>
            <person name="Rodriguez-Valera F."/>
        </authorList>
    </citation>
    <scope>NUCLEOTIDE SEQUENCE [LARGE SCALE GENOMIC DNA]</scope>
    <source>
        <strain evidence="7 8">H 17</strain>
    </source>
</reference>
<evidence type="ECO:0000313" key="8">
    <source>
        <dbReference type="Proteomes" id="UP000056090"/>
    </source>
</evidence>
<feature type="chain" id="PRO_5007227304" description="Azurin" evidence="5">
    <location>
        <begin position="21"/>
        <end position="149"/>
    </location>
</feature>
<dbReference type="Gene3D" id="2.60.40.420">
    <property type="entry name" value="Cupredoxins - blue copper proteins"/>
    <property type="match status" value="1"/>
</dbReference>
<dbReference type="InterPro" id="IPR028871">
    <property type="entry name" value="BlueCu_1_BS"/>
</dbReference>
<dbReference type="KEGG" id="aaus:EP12_15770"/>
<comment type="subcellular location">
    <subcellularLocation>
        <location evidence="5">Periplasm</location>
    </subcellularLocation>
</comment>
<evidence type="ECO:0000259" key="6">
    <source>
        <dbReference type="Pfam" id="PF00127"/>
    </source>
</evidence>
<evidence type="ECO:0000256" key="4">
    <source>
        <dbReference type="ARBA" id="ARBA00023008"/>
    </source>
</evidence>
<dbReference type="InterPro" id="IPR000923">
    <property type="entry name" value="BlueCu_1"/>
</dbReference>
<dbReference type="eggNOG" id="COG3241">
    <property type="taxonomic scope" value="Bacteria"/>
</dbReference>
<dbReference type="PATRIC" id="fig|589873.4.peg.3417"/>
<dbReference type="InterPro" id="IPR050845">
    <property type="entry name" value="Cu-binding_ET"/>
</dbReference>
<proteinExistence type="predicted"/>
<dbReference type="PROSITE" id="PS00196">
    <property type="entry name" value="COPPER_BLUE"/>
    <property type="match status" value="1"/>
</dbReference>
<dbReference type="SUPFAM" id="SSF49503">
    <property type="entry name" value="Cupredoxins"/>
    <property type="match status" value="1"/>
</dbReference>
<sequence>MLKRLLFCASTLLVSQFSLADECSTTIESNDAMQYNKSELVIPATCEDFTVTLKHTGNLPKQAMGHNWVMTKEADAQPVATAGISAGMENNYVKPDDERVIAATDIIGGGESTSTTFSVKGLNKSDAYLFFCSFPGHIGIMKGTVTFES</sequence>
<feature type="signal peptide" evidence="5">
    <location>
        <begin position="1"/>
        <end position="20"/>
    </location>
</feature>
<keyword evidence="8" id="KW-1185">Reference proteome</keyword>
<feature type="domain" description="Blue (type 1) copper" evidence="6">
    <location>
        <begin position="22"/>
        <end position="147"/>
    </location>
</feature>
<keyword evidence="5" id="KW-0574">Periplasm</keyword>
<dbReference type="Pfam" id="PF00127">
    <property type="entry name" value="Copper-bind"/>
    <property type="match status" value="1"/>
</dbReference>
<dbReference type="CDD" id="cd13922">
    <property type="entry name" value="Azurin"/>
    <property type="match status" value="1"/>
</dbReference>
<dbReference type="InterPro" id="IPR014068">
    <property type="entry name" value="Azurin"/>
</dbReference>
<dbReference type="GeneID" id="78256239"/>
<dbReference type="GO" id="GO:0009055">
    <property type="term" value="F:electron transfer activity"/>
    <property type="evidence" value="ECO:0007669"/>
    <property type="project" value="InterPro"/>
</dbReference>
<accession>A0A075P261</accession>
<dbReference type="Proteomes" id="UP000056090">
    <property type="component" value="Chromosome"/>
</dbReference>
<comment type="function">
    <text evidence="5">Transfers electrons from cytochrome c551 to cytochrome oxidase.</text>
</comment>
<evidence type="ECO:0000313" key="7">
    <source>
        <dbReference type="EMBL" id="AIF99921.1"/>
    </source>
</evidence>
<dbReference type="OrthoDB" id="9814063at2"/>
<evidence type="ECO:0000256" key="1">
    <source>
        <dbReference type="ARBA" id="ARBA00022448"/>
    </source>
</evidence>
<dbReference type="NCBIfam" id="TIGR02695">
    <property type="entry name" value="azurin"/>
    <property type="match status" value="1"/>
</dbReference>
<keyword evidence="2 5" id="KW-0479">Metal-binding</keyword>
<keyword evidence="5" id="KW-0732">Signal</keyword>
<dbReference type="EMBL" id="CP008849">
    <property type="protein sequence ID" value="AIF99921.1"/>
    <property type="molecule type" value="Genomic_DNA"/>
</dbReference>
<dbReference type="PANTHER" id="PTHR38439">
    <property type="entry name" value="AURACYANIN-B"/>
    <property type="match status" value="1"/>
</dbReference>
<dbReference type="InterPro" id="IPR008972">
    <property type="entry name" value="Cupredoxin"/>
</dbReference>
<keyword evidence="1 5" id="KW-0813">Transport</keyword>
<keyword evidence="3 5" id="KW-0249">Electron transport</keyword>
<dbReference type="RefSeq" id="WP_044057969.1">
    <property type="nucleotide sequence ID" value="NZ_CAXGHX010000020.1"/>
</dbReference>
<evidence type="ECO:0000256" key="2">
    <source>
        <dbReference type="ARBA" id="ARBA00022723"/>
    </source>
</evidence>
<dbReference type="PANTHER" id="PTHR38439:SF2">
    <property type="entry name" value="OUTER MEMBRANE PROTEIN H.8"/>
    <property type="match status" value="1"/>
</dbReference>
<name>A0A075P261_9ALTE</name>
<protein>
    <recommendedName>
        <fullName evidence="5">Azurin</fullName>
    </recommendedName>
</protein>
<dbReference type="AlphaFoldDB" id="A0A075P261"/>
<evidence type="ECO:0000256" key="5">
    <source>
        <dbReference type="RuleBase" id="RU363017"/>
    </source>
</evidence>
<dbReference type="GO" id="GO:0005507">
    <property type="term" value="F:copper ion binding"/>
    <property type="evidence" value="ECO:0007669"/>
    <property type="project" value="UniProtKB-UniRule"/>
</dbReference>
<keyword evidence="4 5" id="KW-0186">Copper</keyword>
<gene>
    <name evidence="7" type="ORF">EP13_15200</name>
</gene>